<dbReference type="Pfam" id="PF04117">
    <property type="entry name" value="Mpv17_PMP22"/>
    <property type="match status" value="1"/>
</dbReference>
<keyword evidence="17" id="KW-1185">Reference proteome</keyword>
<comment type="caution">
    <text evidence="10">Lacks conserved residue(s) required for the propagation of feature annotation.</text>
</comment>
<keyword evidence="16" id="KW-0675">Receptor</keyword>
<keyword evidence="7 12" id="KW-0472">Membrane</keyword>
<gene>
    <name evidence="16" type="ORF">Baya_8417</name>
</gene>
<comment type="similarity">
    <text evidence="2">Belongs to the peroxisomal membrane protein PXMP2/4 family.</text>
</comment>
<feature type="transmembrane region" description="Helical" evidence="12">
    <location>
        <begin position="345"/>
        <end position="365"/>
    </location>
</feature>
<evidence type="ECO:0000256" key="2">
    <source>
        <dbReference type="ARBA" id="ARBA00006824"/>
    </source>
</evidence>
<evidence type="ECO:0000256" key="5">
    <source>
        <dbReference type="ARBA" id="ARBA00022761"/>
    </source>
</evidence>
<comment type="caution">
    <text evidence="16">The sequence shown here is derived from an EMBL/GenBank/DDBJ whole genome shotgun (WGS) entry which is preliminary data.</text>
</comment>
<dbReference type="PANTHER" id="PTHR23345:SF29">
    <property type="entry name" value="VITELLOGENIN 3, PHOSVITINLESS"/>
    <property type="match status" value="1"/>
</dbReference>
<protein>
    <submittedName>
        <fullName evidence="16">Adhesion G protein-coupled receptor L4</fullName>
    </submittedName>
</protein>
<keyword evidence="9" id="KW-0325">Glycoprotein</keyword>
<evidence type="ECO:0000313" key="16">
    <source>
        <dbReference type="EMBL" id="TSM94622.1"/>
    </source>
</evidence>
<dbReference type="InterPro" id="IPR015819">
    <property type="entry name" value="Lipid_transp_b-sht_shell"/>
</dbReference>
<dbReference type="Pfam" id="PF01825">
    <property type="entry name" value="GPS"/>
    <property type="match status" value="1"/>
</dbReference>
<dbReference type="PANTHER" id="PTHR23345">
    <property type="entry name" value="VITELLOGENIN-RELATED"/>
    <property type="match status" value="1"/>
</dbReference>
<dbReference type="SMART" id="SM01170">
    <property type="entry name" value="DUF1944"/>
    <property type="match status" value="1"/>
</dbReference>
<evidence type="ECO:0000259" key="14">
    <source>
        <dbReference type="PROSITE" id="PS50261"/>
    </source>
</evidence>
<dbReference type="GO" id="GO:0032355">
    <property type="term" value="P:response to estradiol"/>
    <property type="evidence" value="ECO:0007669"/>
    <property type="project" value="TreeGrafter"/>
</dbReference>
<dbReference type="PROSITE" id="PS50261">
    <property type="entry name" value="G_PROTEIN_RECEP_F2_4"/>
    <property type="match status" value="1"/>
</dbReference>
<evidence type="ECO:0000259" key="13">
    <source>
        <dbReference type="PROSITE" id="PS50221"/>
    </source>
</evidence>
<dbReference type="GO" id="GO:0007166">
    <property type="term" value="P:cell surface receptor signaling pathway"/>
    <property type="evidence" value="ECO:0007669"/>
    <property type="project" value="InterPro"/>
</dbReference>
<feature type="disulfide bond" evidence="10">
    <location>
        <begin position="554"/>
        <end position="580"/>
    </location>
</feature>
<feature type="domain" description="Vitellogenin" evidence="15">
    <location>
        <begin position="408"/>
        <end position="1016"/>
    </location>
</feature>
<dbReference type="Gene3D" id="1.25.10.20">
    <property type="entry name" value="Vitellinogen, superhelical"/>
    <property type="match status" value="1"/>
</dbReference>
<feature type="transmembrane region" description="Helical" evidence="12">
    <location>
        <begin position="377"/>
        <end position="403"/>
    </location>
</feature>
<dbReference type="Pfam" id="PF01347">
    <property type="entry name" value="Vitellogenin_N"/>
    <property type="match status" value="1"/>
</dbReference>
<dbReference type="SMART" id="SM00303">
    <property type="entry name" value="GPS"/>
    <property type="match status" value="1"/>
</dbReference>
<dbReference type="InterPro" id="IPR007248">
    <property type="entry name" value="Mpv17_PMP22"/>
</dbReference>
<comment type="subcellular location">
    <subcellularLocation>
        <location evidence="1">Cell membrane</location>
        <topology evidence="1">Multi-pass membrane protein</topology>
    </subcellularLocation>
</comment>
<dbReference type="InterPro" id="IPR057244">
    <property type="entry name" value="GAIN_B"/>
</dbReference>
<dbReference type="InterPro" id="IPR015258">
    <property type="entry name" value="Vitellinogen_b-sht_shell"/>
</dbReference>
<dbReference type="SUPFAM" id="SSF56968">
    <property type="entry name" value="Lipovitellin-phosvitin complex, beta-sheet shell regions"/>
    <property type="match status" value="4"/>
</dbReference>
<evidence type="ECO:0000259" key="15">
    <source>
        <dbReference type="PROSITE" id="PS51211"/>
    </source>
</evidence>
<keyword evidence="6 12" id="KW-1133">Transmembrane helix</keyword>
<dbReference type="InterPro" id="IPR011030">
    <property type="entry name" value="Lipovitellin_superhlx_dom"/>
</dbReference>
<dbReference type="GO" id="GO:0005319">
    <property type="term" value="F:lipid transporter activity"/>
    <property type="evidence" value="ECO:0007669"/>
    <property type="project" value="InterPro"/>
</dbReference>
<evidence type="ECO:0000256" key="4">
    <source>
        <dbReference type="ARBA" id="ARBA00022692"/>
    </source>
</evidence>
<dbReference type="Proteomes" id="UP000319801">
    <property type="component" value="Unassembled WGS sequence"/>
</dbReference>
<evidence type="ECO:0000256" key="11">
    <source>
        <dbReference type="SAM" id="MobiDB-lite"/>
    </source>
</evidence>
<evidence type="ECO:0000256" key="7">
    <source>
        <dbReference type="ARBA" id="ARBA00023136"/>
    </source>
</evidence>
<dbReference type="GO" id="GO:0071391">
    <property type="term" value="P:cellular response to estrogen stimulus"/>
    <property type="evidence" value="ECO:0007669"/>
    <property type="project" value="TreeGrafter"/>
</dbReference>
<dbReference type="Gene3D" id="2.20.90.10">
    <property type="entry name" value="Vitellinogen, beta-sheet shell domain"/>
    <property type="match status" value="1"/>
</dbReference>
<evidence type="ECO:0000256" key="8">
    <source>
        <dbReference type="ARBA" id="ARBA00023157"/>
    </source>
</evidence>
<proteinExistence type="inferred from homology"/>
<keyword evidence="4 12" id="KW-0812">Transmembrane</keyword>
<dbReference type="SUPFAM" id="SSF48431">
    <property type="entry name" value="Lipovitellin-phosvitin complex, superhelical domain"/>
    <property type="match status" value="1"/>
</dbReference>
<dbReference type="InterPro" id="IPR001747">
    <property type="entry name" value="Vitellogenin_N"/>
</dbReference>
<dbReference type="Pfam" id="PF16489">
    <property type="entry name" value="GAIN"/>
    <property type="match status" value="1"/>
</dbReference>
<keyword evidence="3" id="KW-1003">Cell membrane</keyword>
<dbReference type="Gene3D" id="2.60.220.50">
    <property type="match status" value="1"/>
</dbReference>
<dbReference type="Pfam" id="PF09175">
    <property type="entry name" value="Vit_b-sht_shell"/>
    <property type="match status" value="1"/>
</dbReference>
<feature type="domain" description="G-protein coupled receptors family 2 profile 2" evidence="14">
    <location>
        <begin position="307"/>
        <end position="469"/>
    </location>
</feature>
<dbReference type="InterPro" id="IPR000203">
    <property type="entry name" value="GPS"/>
</dbReference>
<dbReference type="InterPro" id="IPR017981">
    <property type="entry name" value="GPCR_2-like_7TM"/>
</dbReference>
<dbReference type="EMBL" id="VCAZ01000051">
    <property type="protein sequence ID" value="TSM94622.1"/>
    <property type="molecule type" value="Genomic_DNA"/>
</dbReference>
<feature type="region of interest" description="Disordered" evidence="11">
    <location>
        <begin position="1603"/>
        <end position="1627"/>
    </location>
</feature>
<dbReference type="InterPro" id="IPR046338">
    <property type="entry name" value="GAIN_dom_sf"/>
</dbReference>
<evidence type="ECO:0000256" key="12">
    <source>
        <dbReference type="SAM" id="Phobius"/>
    </source>
</evidence>
<dbReference type="GO" id="GO:0004930">
    <property type="term" value="F:G protein-coupled receptor activity"/>
    <property type="evidence" value="ECO:0007669"/>
    <property type="project" value="InterPro"/>
</dbReference>
<reference evidence="16 17" key="1">
    <citation type="journal article" date="2019" name="Genome Biol. Evol.">
        <title>Whole-Genome Sequencing of the Giant Devil Catfish, Bagarius yarrelli.</title>
        <authorList>
            <person name="Jiang W."/>
            <person name="Lv Y."/>
            <person name="Cheng L."/>
            <person name="Yang K."/>
            <person name="Chao B."/>
            <person name="Wang X."/>
            <person name="Li Y."/>
            <person name="Pan X."/>
            <person name="You X."/>
            <person name="Zhang Y."/>
            <person name="Yang J."/>
            <person name="Li J."/>
            <person name="Zhang X."/>
            <person name="Liu S."/>
            <person name="Sun C."/>
            <person name="Yang J."/>
            <person name="Shi Q."/>
        </authorList>
    </citation>
    <scope>NUCLEOTIDE SEQUENCE [LARGE SCALE GENOMIC DNA]</scope>
    <source>
        <strain evidence="16">JWS20170419001</strain>
        <tissue evidence="16">Muscle</tissue>
    </source>
</reference>
<feature type="transmembrane region" description="Helical" evidence="12">
    <location>
        <begin position="415"/>
        <end position="436"/>
    </location>
</feature>
<feature type="domain" description="GAIN-B" evidence="13">
    <location>
        <begin position="131"/>
        <end position="299"/>
    </location>
</feature>
<sequence>MALSTAHAKDTIQHQQEETGFCRIARLSAKIINLPDPQQQMEEIKKQTSGDLAPVTIISYTDAVEASLLKFANKTQTDGAVKATIRNLVESVNNLVEKEENEAWNRMSENTKNHYLTKLLHTAEQGAVTLSKTYQHSAKVEIKTADVELKLYRFDPPKKQNSGISVSIGRDFISLYPKYMKDENTNRSVSVIFLRYDSIGPLMKPSSDPGVNDYSRYAEAGEIIVNSPVIAAAIGSAKTPIDPETDESKCAFWEYSLSNMKGHWSIEGCNRSHVNKTHTTCSCNHLTHFAILMSSGRANLAAHYNVLSRITQLGMVISIICLFMCIFTFWFFSEIQSTRTTIHKNLCCSLFMAEFIFLIGINMYAHKLFCSIVAGLLHYFFLAAFAWMCIEGIHLYLIVVGVIYNKGFLHRNFYIFGYGSPAVVVIISVTLGYKYYGTNSACWLSTERNFIWSFIGPACLIILIGDVSFEEFNGIPGEDSFKVSPAITKRLADVLTKPFTFDYTNGQVTDIKTAPDVPNMAVNIVRGILKFLHVTVKTTQQIYELDEVGIHGVCHSAYVIEENAAAQELYVTQNIDMKNCRQKAEIYQGMALAPESKITRERGENVVATVKYTYTVKSGESGGLITKASAQERQFFSPLNVKSGTSKLKAIWTIQLLQQTDITGKPVIGQVKSRGNLIYKADKGLGAMPMLMISLTNPAPKIENLIKRLAQAYINQVNTDTSADVFELIQLLRVASYDDLELLWKQLSGNNEHRRWFLNTVVEVTDERVVKFLKNRFKTEDISPNEAAQAILVAFNHLSAEVELVEMAKPLLDMATNGLTKGIDEDMVIALKALGNAGHPLSLKTIMKFLPGFSIKANSLPIRVQNVAVQSLRHLAIRDPHNVQDIALAIIAEKSVAGEIRMLASMILLETKPSLALISTLTELLLEETDHQVANFIYSQLQGFARSRVPEYRYLSTMCNIAVKILSQKLGQLSYPLSKVLRYDYFREGLKELFIDRPGMPKDFGVTDFAAIMKILSDWQSLPKNKPLLSGFLRILGQEVSFFDLNQDIIQKIFKVKPLEIYQPKLKYCAGLSSYGVALCTELEATRVQNLKDRPLYYFLGNTQLTCQLEPIKPFRPVEKIKIQISAEPHKHVSQYDQMVDVNQENFKGINATPEPVIIVKALSFNANVKPLGYEALVYYTPDSRKDSMEIIISEAADETNWKICVDADVDKLQTEAKTHFKWGPECQSYEVEAKVFAKGESKSPIIAKMNWGDVPASLQTFGRRVWEYFPGATFAWGFSQKHEKNTEREVSATFLPSAQRGLDLEIKTPEPLFSGKYLIVTNTVSCGGMLAIGDCIQQTREKRQTPTKTRDWKRTGRMFAIGCTMGPFLHYWYQWLDRVYSGRVMKTVVKKVLIDQLVSSPFFGAWYFIGMGVIEGHGWLKGCTEFKEKFVEFYKADWCVWPTAQMINFYFLPAKFRVLYVNTITMGWDTYLSYLKHRRRRDALGFSVPDSVLKPSYAVRRRFSGPLLLPPLSRRHSILDTKKLLDLEALYKSALANLETPTLNVIDSNSSKDSKESMECAALTREGAGFAKPPKHLWRQPRTHIRIKQRYHSDTERYLARNKTVENHRPGLKKPRMSWPSSLHKR</sequence>
<name>A0A556U5K7_BAGYA</name>
<dbReference type="GO" id="GO:0005886">
    <property type="term" value="C:plasma membrane"/>
    <property type="evidence" value="ECO:0007669"/>
    <property type="project" value="UniProtKB-SubCell"/>
</dbReference>
<dbReference type="GO" id="GO:0045735">
    <property type="term" value="F:nutrient reservoir activity"/>
    <property type="evidence" value="ECO:0007669"/>
    <property type="project" value="UniProtKB-KW"/>
</dbReference>
<dbReference type="InterPro" id="IPR032471">
    <property type="entry name" value="AGRL2-4_GAIN_subdom_A"/>
</dbReference>
<keyword evidence="8 10" id="KW-1015">Disulfide bond</keyword>
<dbReference type="PROSITE" id="PS50221">
    <property type="entry name" value="GAIN_B"/>
    <property type="match status" value="1"/>
</dbReference>
<dbReference type="OrthoDB" id="5956066at2759"/>
<evidence type="ECO:0000313" key="17">
    <source>
        <dbReference type="Proteomes" id="UP000319801"/>
    </source>
</evidence>
<evidence type="ECO:0000256" key="1">
    <source>
        <dbReference type="ARBA" id="ARBA00004651"/>
    </source>
</evidence>
<evidence type="ECO:0000256" key="10">
    <source>
        <dbReference type="PROSITE-ProRule" id="PRU00557"/>
    </source>
</evidence>
<keyword evidence="5" id="KW-0758">Storage protein</keyword>
<dbReference type="InterPro" id="IPR050733">
    <property type="entry name" value="Vitellogenin/Apolipophorin"/>
</dbReference>
<dbReference type="Gene3D" id="1.20.1070.10">
    <property type="entry name" value="Rhodopsin 7-helix transmembrane proteins"/>
    <property type="match status" value="1"/>
</dbReference>
<feature type="transmembrane region" description="Helical" evidence="12">
    <location>
        <begin position="313"/>
        <end position="333"/>
    </location>
</feature>
<dbReference type="InterPro" id="IPR037088">
    <property type="entry name" value="Vitellinogen_b-sht_shell_sf"/>
</dbReference>
<evidence type="ECO:0000256" key="3">
    <source>
        <dbReference type="ARBA" id="ARBA00022475"/>
    </source>
</evidence>
<dbReference type="PROSITE" id="PS51211">
    <property type="entry name" value="VITELLOGENIN"/>
    <property type="match status" value="1"/>
</dbReference>
<evidence type="ECO:0000256" key="6">
    <source>
        <dbReference type="ARBA" id="ARBA00022989"/>
    </source>
</evidence>
<organism evidence="16 17">
    <name type="scientific">Bagarius yarrelli</name>
    <name type="common">Goonch</name>
    <name type="synonym">Bagrus yarrelli</name>
    <dbReference type="NCBI Taxonomy" id="175774"/>
    <lineage>
        <taxon>Eukaryota</taxon>
        <taxon>Metazoa</taxon>
        <taxon>Chordata</taxon>
        <taxon>Craniata</taxon>
        <taxon>Vertebrata</taxon>
        <taxon>Euteleostomi</taxon>
        <taxon>Actinopterygii</taxon>
        <taxon>Neopterygii</taxon>
        <taxon>Teleostei</taxon>
        <taxon>Ostariophysi</taxon>
        <taxon>Siluriformes</taxon>
        <taxon>Sisoridae</taxon>
        <taxon>Sisorinae</taxon>
        <taxon>Bagarius</taxon>
    </lineage>
</organism>
<dbReference type="Gene3D" id="2.20.80.10">
    <property type="entry name" value="Lipovitellin-phosvitin complex, chain A, domain 4"/>
    <property type="match status" value="1"/>
</dbReference>
<accession>A0A556U5K7</accession>
<dbReference type="SMART" id="SM00638">
    <property type="entry name" value="LPD_N"/>
    <property type="match status" value="1"/>
</dbReference>
<evidence type="ECO:0000256" key="9">
    <source>
        <dbReference type="ARBA" id="ARBA00023180"/>
    </source>
</evidence>